<evidence type="ECO:0000259" key="2">
    <source>
        <dbReference type="Pfam" id="PF04043"/>
    </source>
</evidence>
<feature type="transmembrane region" description="Helical" evidence="1">
    <location>
        <begin position="12"/>
        <end position="35"/>
    </location>
</feature>
<evidence type="ECO:0000256" key="1">
    <source>
        <dbReference type="SAM" id="Phobius"/>
    </source>
</evidence>
<reference evidence="3 4" key="1">
    <citation type="journal article" date="2018" name="Front. Plant Sci.">
        <title>Red Clover (Trifolium pratense) and Zigzag Clover (T. medium) - A Picture of Genomic Similarities and Differences.</title>
        <authorList>
            <person name="Dluhosova J."/>
            <person name="Istvanek J."/>
            <person name="Nedelnik J."/>
            <person name="Repkova J."/>
        </authorList>
    </citation>
    <scope>NUCLEOTIDE SEQUENCE [LARGE SCALE GENOMIC DNA]</scope>
    <source>
        <strain evidence="4">cv. 10/8</strain>
        <tissue evidence="3">Leaf</tissue>
    </source>
</reference>
<keyword evidence="4" id="KW-1185">Reference proteome</keyword>
<dbReference type="Proteomes" id="UP000265520">
    <property type="component" value="Unassembled WGS sequence"/>
</dbReference>
<keyword evidence="1" id="KW-1133">Transmembrane helix</keyword>
<evidence type="ECO:0000313" key="4">
    <source>
        <dbReference type="Proteomes" id="UP000265520"/>
    </source>
</evidence>
<feature type="domain" description="Pectinesterase inhibitor" evidence="2">
    <location>
        <begin position="59"/>
        <end position="139"/>
    </location>
</feature>
<keyword evidence="1" id="KW-0812">Transmembrane</keyword>
<dbReference type="Gene3D" id="1.20.140.40">
    <property type="entry name" value="Invertase/pectin methylesterase inhibitor family protein"/>
    <property type="match status" value="1"/>
</dbReference>
<organism evidence="3 4">
    <name type="scientific">Trifolium medium</name>
    <dbReference type="NCBI Taxonomy" id="97028"/>
    <lineage>
        <taxon>Eukaryota</taxon>
        <taxon>Viridiplantae</taxon>
        <taxon>Streptophyta</taxon>
        <taxon>Embryophyta</taxon>
        <taxon>Tracheophyta</taxon>
        <taxon>Spermatophyta</taxon>
        <taxon>Magnoliopsida</taxon>
        <taxon>eudicotyledons</taxon>
        <taxon>Gunneridae</taxon>
        <taxon>Pentapetalae</taxon>
        <taxon>rosids</taxon>
        <taxon>fabids</taxon>
        <taxon>Fabales</taxon>
        <taxon>Fabaceae</taxon>
        <taxon>Papilionoideae</taxon>
        <taxon>50 kb inversion clade</taxon>
        <taxon>NPAAA clade</taxon>
        <taxon>Hologalegina</taxon>
        <taxon>IRL clade</taxon>
        <taxon>Trifolieae</taxon>
        <taxon>Trifolium</taxon>
    </lineage>
</organism>
<feature type="non-terminal residue" evidence="3">
    <location>
        <position position="140"/>
    </location>
</feature>
<dbReference type="GO" id="GO:0004857">
    <property type="term" value="F:enzyme inhibitor activity"/>
    <property type="evidence" value="ECO:0007669"/>
    <property type="project" value="InterPro"/>
</dbReference>
<dbReference type="EMBL" id="LXQA010127101">
    <property type="protein sequence ID" value="MCI21846.1"/>
    <property type="molecule type" value="Genomic_DNA"/>
</dbReference>
<dbReference type="InterPro" id="IPR006501">
    <property type="entry name" value="Pectinesterase_inhib_dom"/>
</dbReference>
<name>A0A392QEA7_9FABA</name>
<dbReference type="SUPFAM" id="SSF101148">
    <property type="entry name" value="Plant invertase/pectin methylesterase inhibitor"/>
    <property type="match status" value="1"/>
</dbReference>
<evidence type="ECO:0000313" key="3">
    <source>
        <dbReference type="EMBL" id="MCI21846.1"/>
    </source>
</evidence>
<dbReference type="AlphaFoldDB" id="A0A392QEA7"/>
<accession>A0A392QEA7</accession>
<dbReference type="NCBIfam" id="TIGR01614">
    <property type="entry name" value="PME_inhib"/>
    <property type="match status" value="1"/>
</dbReference>
<keyword evidence="1" id="KW-0472">Membrane</keyword>
<protein>
    <submittedName>
        <fullName evidence="3">Putative pectinesterase/pectinesterase inhibitor 21-like</fullName>
    </submittedName>
</protein>
<sequence length="140" mass="15434">MVEEDTQGKRRIIIISVSTFLLVAMVVAVTVGVNFKSINGSDSENNTDDKPRVASTVKAVKAFCRPTDYKKECEESLLANVGNTTDSRELIKFAFNITIGKIGEGIKKTNLLQEVEKEPRAKMALDTCTKLMDLSIGEFD</sequence>
<dbReference type="Pfam" id="PF04043">
    <property type="entry name" value="PMEI"/>
    <property type="match status" value="1"/>
</dbReference>
<comment type="caution">
    <text evidence="3">The sequence shown here is derived from an EMBL/GenBank/DDBJ whole genome shotgun (WGS) entry which is preliminary data.</text>
</comment>
<dbReference type="InterPro" id="IPR035513">
    <property type="entry name" value="Invertase/methylesterase_inhib"/>
</dbReference>
<proteinExistence type="predicted"/>